<name>A0ABT3KZH6_9CYAN</name>
<dbReference type="Proteomes" id="UP001526426">
    <property type="component" value="Unassembled WGS sequence"/>
</dbReference>
<gene>
    <name evidence="1" type="ORF">K4A83_00065</name>
</gene>
<organism evidence="1 2">
    <name type="scientific">Spirulina subsalsa FACHB-351</name>
    <dbReference type="NCBI Taxonomy" id="234711"/>
    <lineage>
        <taxon>Bacteria</taxon>
        <taxon>Bacillati</taxon>
        <taxon>Cyanobacteriota</taxon>
        <taxon>Cyanophyceae</taxon>
        <taxon>Spirulinales</taxon>
        <taxon>Spirulinaceae</taxon>
        <taxon>Spirulina</taxon>
    </lineage>
</organism>
<dbReference type="EMBL" id="JAIHOM010000001">
    <property type="protein sequence ID" value="MCW6034672.1"/>
    <property type="molecule type" value="Genomic_DNA"/>
</dbReference>
<accession>A0ABT3KZH6</accession>
<sequence>MARYSCSFNMPGPLDHLVPMLGEVLRSCNFEIIYDTGDYMMGREIPGRVSFAKLVTVEALIDRSRATNQGVNMNFVIKNEELPLQTQNHCREMFDQVTEAIESQTQGKLRKTADPTRQV</sequence>
<protein>
    <submittedName>
        <fullName evidence="1">Uncharacterized protein</fullName>
    </submittedName>
</protein>
<dbReference type="RefSeq" id="WP_265262323.1">
    <property type="nucleotide sequence ID" value="NZ_JAIHOM010000001.1"/>
</dbReference>
<proteinExistence type="predicted"/>
<evidence type="ECO:0000313" key="1">
    <source>
        <dbReference type="EMBL" id="MCW6034672.1"/>
    </source>
</evidence>
<reference evidence="1 2" key="1">
    <citation type="submission" date="2021-08" db="EMBL/GenBank/DDBJ databases">
        <title>Draft genome sequence of Spirulina subsalsa with high tolerance to salinity and hype-accumulation of phycocyanin.</title>
        <authorList>
            <person name="Pei H."/>
            <person name="Jiang L."/>
        </authorList>
    </citation>
    <scope>NUCLEOTIDE SEQUENCE [LARGE SCALE GENOMIC DNA]</scope>
    <source>
        <strain evidence="1 2">FACHB-351</strain>
    </source>
</reference>
<comment type="caution">
    <text evidence="1">The sequence shown here is derived from an EMBL/GenBank/DDBJ whole genome shotgun (WGS) entry which is preliminary data.</text>
</comment>
<evidence type="ECO:0000313" key="2">
    <source>
        <dbReference type="Proteomes" id="UP001526426"/>
    </source>
</evidence>
<keyword evidence="2" id="KW-1185">Reference proteome</keyword>